<gene>
    <name evidence="1" type="primary">rutE_2</name>
    <name evidence="1" type="ORF">NCTC9601_01334</name>
</gene>
<evidence type="ECO:0000313" key="1">
    <source>
        <dbReference type="EMBL" id="SPX54197.1"/>
    </source>
</evidence>
<organism evidence="1 2">
    <name type="scientific">Klebsiella pneumoniae</name>
    <dbReference type="NCBI Taxonomy" id="573"/>
    <lineage>
        <taxon>Bacteria</taxon>
        <taxon>Pseudomonadati</taxon>
        <taxon>Pseudomonadota</taxon>
        <taxon>Gammaproteobacteria</taxon>
        <taxon>Enterobacterales</taxon>
        <taxon>Enterobacteriaceae</taxon>
        <taxon>Klebsiella/Raoultella group</taxon>
        <taxon>Klebsiella</taxon>
        <taxon>Klebsiella pneumoniae complex</taxon>
    </lineage>
</organism>
<dbReference type="EC" id="1.1.1.298" evidence="1"/>
<dbReference type="GO" id="GO:0035527">
    <property type="term" value="F:3-hydroxypropionate dehydrogenase (NADP+) activity"/>
    <property type="evidence" value="ECO:0007669"/>
    <property type="project" value="UniProtKB-EC"/>
</dbReference>
<sequence>MPAGRWASTPGQCPVLTGEKVDAAFFADNGWKSNLLVNIGYGDPGKLYGRLPRLSFDEACLLT</sequence>
<dbReference type="SUPFAM" id="SSF55469">
    <property type="entry name" value="FMN-dependent nitroreductase-like"/>
    <property type="match status" value="1"/>
</dbReference>
<reference evidence="1 2" key="1">
    <citation type="submission" date="2018-06" db="EMBL/GenBank/DDBJ databases">
        <authorList>
            <consortium name="Pathogen Informatics"/>
            <person name="Doyle S."/>
        </authorList>
    </citation>
    <scope>NUCLEOTIDE SEQUENCE [LARGE SCALE GENOMIC DNA]</scope>
    <source>
        <strain evidence="1 2">NCTC9601</strain>
    </source>
</reference>
<dbReference type="Proteomes" id="UP000251123">
    <property type="component" value="Unassembled WGS sequence"/>
</dbReference>
<proteinExistence type="predicted"/>
<keyword evidence="1" id="KW-0560">Oxidoreductase</keyword>
<name>A0A2X1QR25_KLEPN</name>
<accession>A0A2X1QR25</accession>
<evidence type="ECO:0000313" key="2">
    <source>
        <dbReference type="Proteomes" id="UP000251123"/>
    </source>
</evidence>
<dbReference type="AlphaFoldDB" id="A0A2X1QR25"/>
<dbReference type="EMBL" id="UASN01000015">
    <property type="protein sequence ID" value="SPX54197.1"/>
    <property type="molecule type" value="Genomic_DNA"/>
</dbReference>
<dbReference type="InterPro" id="IPR000415">
    <property type="entry name" value="Nitroreductase-like"/>
</dbReference>
<protein>
    <submittedName>
        <fullName evidence="1">Reductase RutE</fullName>
        <ecNumber evidence="1">1.1.1.298</ecNumber>
    </submittedName>
</protein>